<accession>A0A7K0EU94</accession>
<dbReference type="EMBL" id="WJXZ01000014">
    <property type="protein sequence ID" value="MRS65384.1"/>
    <property type="molecule type" value="Genomic_DNA"/>
</dbReference>
<evidence type="ECO:0008006" key="3">
    <source>
        <dbReference type="Google" id="ProtNLM"/>
    </source>
</evidence>
<evidence type="ECO:0000313" key="1">
    <source>
        <dbReference type="EMBL" id="MRS65384.1"/>
    </source>
</evidence>
<comment type="caution">
    <text evidence="1">The sequence shown here is derived from an EMBL/GenBank/DDBJ whole genome shotgun (WGS) entry which is preliminary data.</text>
</comment>
<sequence length="327" mass="37450">MMITFLTVCTIRQLPQALALGESLQQHHPKDAFIVGLCDDLLNLPTGFQIPFPLVSINELTIPDLDQLSQQYTPAEFVAACKPLFIKHIYRHRSQTDWVIYLDPSVYLYQPLADLPSQYANATLLLTPHLLKPVTDTAFPDEKFLQNVGLYSSGFLALKRTAEAARFLDWWSSRVPERAFACPCEGMYTDQIWLVLTPGLFDGVVIVKNPAWHLGLWNLHERASIENAPVIFLNYKGIIDQEGYFQAQNRVRISAYPAIKKRLLAYQNRVHYFDRKDLSSSLSAFIPAYGKQAFKPPLRGWRKKTVEKLHQTVKFIETVDVPRKMNN</sequence>
<dbReference type="OrthoDB" id="186344at2"/>
<proteinExistence type="predicted"/>
<protein>
    <recommendedName>
        <fullName evidence="3">Glycosyl transferase</fullName>
    </recommendedName>
</protein>
<dbReference type="RefSeq" id="WP_154178665.1">
    <property type="nucleotide sequence ID" value="NZ_WJXZ01000014.1"/>
</dbReference>
<name>A0A7K0EU94_9BACT</name>
<organism evidence="1 2">
    <name type="scientific">Larkinella terrae</name>
    <dbReference type="NCBI Taxonomy" id="2025311"/>
    <lineage>
        <taxon>Bacteria</taxon>
        <taxon>Pseudomonadati</taxon>
        <taxon>Bacteroidota</taxon>
        <taxon>Cytophagia</taxon>
        <taxon>Cytophagales</taxon>
        <taxon>Spirosomataceae</taxon>
        <taxon>Larkinella</taxon>
    </lineage>
</organism>
<reference evidence="1 2" key="1">
    <citation type="journal article" date="2018" name="Antonie Van Leeuwenhoek">
        <title>Larkinella terrae sp. nov., isolated from soil on Jeju Island, South Korea.</title>
        <authorList>
            <person name="Ten L.N."/>
            <person name="Jeon J."/>
            <person name="Park S.J."/>
            <person name="Park S."/>
            <person name="Lee S.Y."/>
            <person name="Kim M.K."/>
            <person name="Jung H.Y."/>
        </authorList>
    </citation>
    <scope>NUCLEOTIDE SEQUENCE [LARGE SCALE GENOMIC DNA]</scope>
    <source>
        <strain evidence="1 2">KCTC 52001</strain>
    </source>
</reference>
<gene>
    <name evidence="1" type="ORF">GJJ30_29100</name>
</gene>
<dbReference type="SUPFAM" id="SSF53448">
    <property type="entry name" value="Nucleotide-diphospho-sugar transferases"/>
    <property type="match status" value="1"/>
</dbReference>
<dbReference type="AlphaFoldDB" id="A0A7K0EU94"/>
<evidence type="ECO:0000313" key="2">
    <source>
        <dbReference type="Proteomes" id="UP000441754"/>
    </source>
</evidence>
<dbReference type="InterPro" id="IPR029044">
    <property type="entry name" value="Nucleotide-diphossugar_trans"/>
</dbReference>
<keyword evidence="2" id="KW-1185">Reference proteome</keyword>
<dbReference type="Proteomes" id="UP000441754">
    <property type="component" value="Unassembled WGS sequence"/>
</dbReference>